<keyword evidence="2" id="KW-1185">Reference proteome</keyword>
<dbReference type="STRING" id="1123357.SAMN02745244_03014"/>
<dbReference type="AlphaFoldDB" id="A0A1M6L898"/>
<reference evidence="1 2" key="1">
    <citation type="submission" date="2016-11" db="EMBL/GenBank/DDBJ databases">
        <authorList>
            <person name="Jaros S."/>
            <person name="Januszkiewicz K."/>
            <person name="Wedrychowicz H."/>
        </authorList>
    </citation>
    <scope>NUCLEOTIDE SEQUENCE [LARGE SCALE GENOMIC DNA]</scope>
    <source>
        <strain evidence="1 2">DSM 12906</strain>
    </source>
</reference>
<gene>
    <name evidence="1" type="ORF">SAMN02745244_03014</name>
</gene>
<proteinExistence type="predicted"/>
<accession>A0A1M6L898</accession>
<sequence>MGASLREPVVSRPEAARLALMLWLSGIGGGAGMPQQSQAWARHWRLVPDAVRKSQLTSPRTRGPVARTQKYLFPELFSALPPALYKYGERNTEIERSESDRIKDEIRVQGDNLAFAAECVRLARRAHVDLVGKADGGDLRFEVALQLLKEPRRFGADLNRAVRVAVAHRLGVDTEGQPLEQRPYSPDAFSLAAADDAFVAKLEEVVTTAWEARATDASDLPKVKAVAEFVPLARNGFWDAQRARPGLADDWAGLVANLETIGNVDQNLRRMGLADRYLFDSDGAGAGELLPPRILGGEKAAEAAPLDQSIQTRCSRMNRSTTTRKTTATLGGLDDLTRHVAVAAAAPFGLTTAHARVIVLLAQTIVGELTNAAQAAPRDPCSPDDSWRAPERLARSFSWRVRRRPAPVTERLQERIAYPVLTFIPLVWVRVATEEVIGGLPVSPPDVWKAIMFAWRTWTIDTLNAPKRVRSGEDLEVLAPHSFESSDGRNEWVDFAQLSSSVDPTEQEGPLIGEAAIADLMDHARPEQVHKFILAVAGNERSDDELLEQYGMLCRFVDAATKTNVEWPSYRHVASYIRTHAKRD</sequence>
<protein>
    <submittedName>
        <fullName evidence="1">Uncharacterized protein</fullName>
    </submittedName>
</protein>
<name>A0A1M6L898_9ACTN</name>
<evidence type="ECO:0000313" key="2">
    <source>
        <dbReference type="Proteomes" id="UP000184512"/>
    </source>
</evidence>
<dbReference type="Proteomes" id="UP000184512">
    <property type="component" value="Unassembled WGS sequence"/>
</dbReference>
<dbReference type="EMBL" id="FQZG01000068">
    <property type="protein sequence ID" value="SHJ67422.1"/>
    <property type="molecule type" value="Genomic_DNA"/>
</dbReference>
<evidence type="ECO:0000313" key="1">
    <source>
        <dbReference type="EMBL" id="SHJ67422.1"/>
    </source>
</evidence>
<dbReference type="RefSeq" id="WP_073189786.1">
    <property type="nucleotide sequence ID" value="NZ_FQZG01000068.1"/>
</dbReference>
<organism evidence="1 2">
    <name type="scientific">Tessaracoccus bendigoensis DSM 12906</name>
    <dbReference type="NCBI Taxonomy" id="1123357"/>
    <lineage>
        <taxon>Bacteria</taxon>
        <taxon>Bacillati</taxon>
        <taxon>Actinomycetota</taxon>
        <taxon>Actinomycetes</taxon>
        <taxon>Propionibacteriales</taxon>
        <taxon>Propionibacteriaceae</taxon>
        <taxon>Tessaracoccus</taxon>
    </lineage>
</organism>